<organism evidence="3 4">
    <name type="scientific">Streptomyces coeruleoprunus</name>
    <dbReference type="NCBI Taxonomy" id="285563"/>
    <lineage>
        <taxon>Bacteria</taxon>
        <taxon>Bacillati</taxon>
        <taxon>Actinomycetota</taxon>
        <taxon>Actinomycetes</taxon>
        <taxon>Kitasatosporales</taxon>
        <taxon>Streptomycetaceae</taxon>
        <taxon>Streptomyces</taxon>
    </lineage>
</organism>
<evidence type="ECO:0000256" key="1">
    <source>
        <dbReference type="ARBA" id="ARBA00006845"/>
    </source>
</evidence>
<proteinExistence type="inferred from homology"/>
<accession>A0ABV9XPG8</accession>
<evidence type="ECO:0000313" key="4">
    <source>
        <dbReference type="Proteomes" id="UP001595829"/>
    </source>
</evidence>
<keyword evidence="4" id="KW-1185">Reference proteome</keyword>
<name>A0ABV9XPG8_9ACTN</name>
<gene>
    <name evidence="3" type="ORF">ACFPM3_30560</name>
</gene>
<reference evidence="4" key="1">
    <citation type="journal article" date="2019" name="Int. J. Syst. Evol. Microbiol.">
        <title>The Global Catalogue of Microorganisms (GCM) 10K type strain sequencing project: providing services to taxonomists for standard genome sequencing and annotation.</title>
        <authorList>
            <consortium name="The Broad Institute Genomics Platform"/>
            <consortium name="The Broad Institute Genome Sequencing Center for Infectious Disease"/>
            <person name="Wu L."/>
            <person name="Ma J."/>
        </authorList>
    </citation>
    <scope>NUCLEOTIDE SEQUENCE [LARGE SCALE GENOMIC DNA]</scope>
    <source>
        <strain evidence="4">CGMCC 4.1648</strain>
    </source>
</reference>
<protein>
    <submittedName>
        <fullName evidence="3">Barstar family protein</fullName>
    </submittedName>
</protein>
<comment type="caution">
    <text evidence="3">The sequence shown here is derived from an EMBL/GenBank/DDBJ whole genome shotgun (WGS) entry which is preliminary data.</text>
</comment>
<dbReference type="Pfam" id="PF01337">
    <property type="entry name" value="Barstar"/>
    <property type="match status" value="1"/>
</dbReference>
<evidence type="ECO:0000313" key="3">
    <source>
        <dbReference type="EMBL" id="MFC5026483.1"/>
    </source>
</evidence>
<dbReference type="Gene3D" id="3.30.370.10">
    <property type="entry name" value="Barstar-like"/>
    <property type="match status" value="1"/>
</dbReference>
<dbReference type="SUPFAM" id="SSF52038">
    <property type="entry name" value="Barstar-related"/>
    <property type="match status" value="1"/>
</dbReference>
<evidence type="ECO:0000259" key="2">
    <source>
        <dbReference type="Pfam" id="PF01337"/>
    </source>
</evidence>
<sequence>MPIEDSPQNTVKHWQDCTDVYDFLEQIRLRPGMWLPDHSLRHLEALLTGYRVALGVHAIDEPFDFWPEERFTQWLHESLGTSSSLSWAAEIERTTPAGSNPVEEFFRLLDEYRRHVASKPTPRTSKAGFPGIEYMGNTFVTLFWRQRLLNQAVQRLEDRDFRVVRLAAGQWSTEQDMHHAIAAALQFPDYYGRNLDALNDCLGDVACYGGYDDSAEGAGLVLAFTDYDRFAADCPEAAQALLDIIADRARHAAVLQRRLICLVHSNDPDIQFDPVGAMPVMWNSDEWMDANRRG</sequence>
<dbReference type="RefSeq" id="WP_345685867.1">
    <property type="nucleotide sequence ID" value="NZ_BAABIT010000001.1"/>
</dbReference>
<comment type="similarity">
    <text evidence="1">Belongs to the barstar family.</text>
</comment>
<dbReference type="InterPro" id="IPR000468">
    <property type="entry name" value="Barstar"/>
</dbReference>
<dbReference type="EMBL" id="JBHSJD010000025">
    <property type="protein sequence ID" value="MFC5026483.1"/>
    <property type="molecule type" value="Genomic_DNA"/>
</dbReference>
<dbReference type="InterPro" id="IPR035905">
    <property type="entry name" value="Barstar-like_sf"/>
</dbReference>
<feature type="domain" description="Barstar (barnase inhibitor)" evidence="2">
    <location>
        <begin position="162"/>
        <end position="259"/>
    </location>
</feature>
<dbReference type="Proteomes" id="UP001595829">
    <property type="component" value="Unassembled WGS sequence"/>
</dbReference>